<evidence type="ECO:0000256" key="3">
    <source>
        <dbReference type="SAM" id="MobiDB-lite"/>
    </source>
</evidence>
<feature type="region of interest" description="Disordered" evidence="3">
    <location>
        <begin position="338"/>
        <end position="376"/>
    </location>
</feature>
<dbReference type="PROSITE" id="PS50103">
    <property type="entry name" value="ZF_C3H1"/>
    <property type="match status" value="1"/>
</dbReference>
<dbReference type="EMBL" id="CM001208">
    <property type="protein sequence ID" value="EGP82669.1"/>
    <property type="molecule type" value="Genomic_DNA"/>
</dbReference>
<keyword evidence="1" id="KW-0863">Zinc-finger</keyword>
<protein>
    <recommendedName>
        <fullName evidence="4">C3H1-type domain-containing protein</fullName>
    </recommendedName>
</protein>
<reference evidence="5 6" key="1">
    <citation type="journal article" date="2011" name="PLoS Genet.">
        <title>Finished genome of the fungal wheat pathogen Mycosphaerella graminicola reveals dispensome structure, chromosome plasticity, and stealth pathogenesis.</title>
        <authorList>
            <person name="Goodwin S.B."/>
            <person name="Ben M'barek S."/>
            <person name="Dhillon B."/>
            <person name="Wittenberg A.H.J."/>
            <person name="Crane C.F."/>
            <person name="Hane J.K."/>
            <person name="Foster A.J."/>
            <person name="Van der Lee T.A.J."/>
            <person name="Grimwood J."/>
            <person name="Aerts A."/>
            <person name="Antoniw J."/>
            <person name="Bailey A."/>
            <person name="Bluhm B."/>
            <person name="Bowler J."/>
            <person name="Bristow J."/>
            <person name="van der Burgt A."/>
            <person name="Canto-Canche B."/>
            <person name="Churchill A.C.L."/>
            <person name="Conde-Ferraez L."/>
            <person name="Cools H.J."/>
            <person name="Coutinho P.M."/>
            <person name="Csukai M."/>
            <person name="Dehal P."/>
            <person name="De Wit P."/>
            <person name="Donzelli B."/>
            <person name="van de Geest H.C."/>
            <person name="van Ham R.C.H.J."/>
            <person name="Hammond-Kosack K.E."/>
            <person name="Henrissat B."/>
            <person name="Kilian A."/>
            <person name="Kobayashi A.K."/>
            <person name="Koopmann E."/>
            <person name="Kourmpetis Y."/>
            <person name="Kuzniar A."/>
            <person name="Lindquist E."/>
            <person name="Lombard V."/>
            <person name="Maliepaard C."/>
            <person name="Martins N."/>
            <person name="Mehrabi R."/>
            <person name="Nap J.P.H."/>
            <person name="Ponomarenko A."/>
            <person name="Rudd J.J."/>
            <person name="Salamov A."/>
            <person name="Schmutz J."/>
            <person name="Schouten H.J."/>
            <person name="Shapiro H."/>
            <person name="Stergiopoulos I."/>
            <person name="Torriani S.F.F."/>
            <person name="Tu H."/>
            <person name="de Vries R.P."/>
            <person name="Waalwijk C."/>
            <person name="Ware S.B."/>
            <person name="Wiebenga A."/>
            <person name="Zwiers L.-H."/>
            <person name="Oliver R.P."/>
            <person name="Grigoriev I.V."/>
            <person name="Kema G.H.J."/>
        </authorList>
    </citation>
    <scope>NUCLEOTIDE SEQUENCE [LARGE SCALE GENOMIC DNA]</scope>
    <source>
        <strain evidence="6">CBS 115943 / IPO323</strain>
    </source>
</reference>
<feature type="domain" description="C3H1-type" evidence="4">
    <location>
        <begin position="309"/>
        <end position="336"/>
    </location>
</feature>
<feature type="region of interest" description="Disordered" evidence="3">
    <location>
        <begin position="279"/>
        <end position="305"/>
    </location>
</feature>
<name>F9XQE6_ZYMTI</name>
<dbReference type="KEGG" id="ztr:MYCGRDRAFT_111714"/>
<dbReference type="InParanoid" id="F9XQE6"/>
<dbReference type="Pfam" id="PF25543">
    <property type="entry name" value="zf-CCCH_tandem"/>
    <property type="match status" value="1"/>
</dbReference>
<dbReference type="InterPro" id="IPR057654">
    <property type="entry name" value="Znf-CCCH_tandem"/>
</dbReference>
<keyword evidence="2" id="KW-0175">Coiled coil</keyword>
<keyword evidence="1" id="KW-0479">Metal-binding</keyword>
<organism evidence="5 6">
    <name type="scientific">Zymoseptoria tritici (strain CBS 115943 / IPO323)</name>
    <name type="common">Speckled leaf blotch fungus</name>
    <name type="synonym">Septoria tritici</name>
    <dbReference type="NCBI Taxonomy" id="336722"/>
    <lineage>
        <taxon>Eukaryota</taxon>
        <taxon>Fungi</taxon>
        <taxon>Dikarya</taxon>
        <taxon>Ascomycota</taxon>
        <taxon>Pezizomycotina</taxon>
        <taxon>Dothideomycetes</taxon>
        <taxon>Dothideomycetidae</taxon>
        <taxon>Mycosphaerellales</taxon>
        <taxon>Mycosphaerellaceae</taxon>
        <taxon>Zymoseptoria</taxon>
    </lineage>
</organism>
<evidence type="ECO:0000313" key="5">
    <source>
        <dbReference type="EMBL" id="EGP82669.1"/>
    </source>
</evidence>
<evidence type="ECO:0000256" key="1">
    <source>
        <dbReference type="PROSITE-ProRule" id="PRU00723"/>
    </source>
</evidence>
<dbReference type="Pfam" id="PF25540">
    <property type="entry name" value="DUF7923"/>
    <property type="match status" value="1"/>
</dbReference>
<feature type="zinc finger region" description="C3H1-type" evidence="1">
    <location>
        <begin position="309"/>
        <end position="336"/>
    </location>
</feature>
<keyword evidence="1" id="KW-0862">Zinc</keyword>
<dbReference type="AlphaFoldDB" id="F9XQE6"/>
<dbReference type="Pfam" id="PF00642">
    <property type="entry name" value="zf-CCCH"/>
    <property type="match status" value="1"/>
</dbReference>
<dbReference type="PANTHER" id="PTHR37543:SF1">
    <property type="entry name" value="CCCH ZINC FINGER DNA BINDING PROTEIN (AFU_ORTHOLOGUE AFUA_5G12760)"/>
    <property type="match status" value="1"/>
</dbReference>
<dbReference type="eggNOG" id="ENOG502SJHR">
    <property type="taxonomic scope" value="Eukaryota"/>
</dbReference>
<dbReference type="Pfam" id="PF25542">
    <property type="entry name" value="zf-CCCH_12"/>
    <property type="match status" value="1"/>
</dbReference>
<dbReference type="Gene3D" id="4.10.1000.10">
    <property type="entry name" value="Zinc finger, CCCH-type"/>
    <property type="match status" value="1"/>
</dbReference>
<dbReference type="RefSeq" id="XP_003847693.1">
    <property type="nucleotide sequence ID" value="XM_003847645.1"/>
</dbReference>
<dbReference type="SMART" id="SM00356">
    <property type="entry name" value="ZnF_C3H1"/>
    <property type="match status" value="2"/>
</dbReference>
<sequence>MAEGRSVLFDAEPKRSSRCMICEVPKRPPKRDMLNDADIDAASRQLEQLKLSGEEYHKTQTEVLEKYASLMENYRRLKSDYEEERDAREKYKQLARGQEKNPFVLVLVDGDGFIFDDDLVRAGAEGGSRAAQVLNDAIGTKLRAQGLDHCRVMVRIYANLAGLSKVLSRSKLCGAEKRSLGPFVANFNRSNDLFDFVDSGELKENADFKIRAIFRQFADMPQCKHIFFAATHDVGYVSELLPYASNRDRFTLVQSYSTHAEFKKLGFRMEELRGVFRNSPLPTDSQMPYKSSAIPPSPIGHASKASADQSTTNICYFYQKGLCKYGNNCNKAHVRVAGSNGHADDSSRPSDINDWRSTSASTASRPPVPIFQKHSPMGELGSISVDEIASMLPNEEDIPPNKIPVNKNLQRLDPYVPIPSKTALSEFNSRTANRKMCNKYHLQDDCNNDMCQYDHSPISEDIRGCLKQAARSLPCPKRGTCRSSRCIQGHVCQRPDCKYRGGKYYCKLGSPAHGVDLQLAEFLPASNVAKHTPDEDEGTFDDKSSSPESAGVYSNAGSEQGDDDSGAVLASAEKKQAD</sequence>
<gene>
    <name evidence="5" type="ORF">MYCGRDRAFT_111714</name>
</gene>
<dbReference type="InterPro" id="IPR000571">
    <property type="entry name" value="Znf_CCCH"/>
</dbReference>
<dbReference type="Proteomes" id="UP000008062">
    <property type="component" value="Chromosome 13"/>
</dbReference>
<evidence type="ECO:0000259" key="4">
    <source>
        <dbReference type="PROSITE" id="PS50103"/>
    </source>
</evidence>
<dbReference type="HOGENOM" id="CLU_031811_5_1_1"/>
<feature type="compositionally biased region" description="Basic and acidic residues" evidence="3">
    <location>
        <begin position="342"/>
        <end position="354"/>
    </location>
</feature>
<dbReference type="PANTHER" id="PTHR37543">
    <property type="entry name" value="CCCH ZINC FINGER DNA BINDING PROTEIN (AFU_ORTHOLOGUE AFUA_5G12760)"/>
    <property type="match status" value="1"/>
</dbReference>
<dbReference type="GO" id="GO:0008270">
    <property type="term" value="F:zinc ion binding"/>
    <property type="evidence" value="ECO:0007669"/>
    <property type="project" value="UniProtKB-KW"/>
</dbReference>
<dbReference type="GeneID" id="13401330"/>
<dbReference type="OMA" id="AGCHDTG"/>
<dbReference type="InterPro" id="IPR057683">
    <property type="entry name" value="DUF7923"/>
</dbReference>
<evidence type="ECO:0000313" key="6">
    <source>
        <dbReference type="Proteomes" id="UP000008062"/>
    </source>
</evidence>
<feature type="compositionally biased region" description="Polar residues" evidence="3">
    <location>
        <begin position="355"/>
        <end position="364"/>
    </location>
</feature>
<feature type="compositionally biased region" description="Polar residues" evidence="3">
    <location>
        <begin position="280"/>
        <end position="289"/>
    </location>
</feature>
<feature type="region of interest" description="Disordered" evidence="3">
    <location>
        <begin position="529"/>
        <end position="578"/>
    </location>
</feature>
<evidence type="ECO:0000256" key="2">
    <source>
        <dbReference type="SAM" id="Coils"/>
    </source>
</evidence>
<dbReference type="OrthoDB" id="2270193at2759"/>
<keyword evidence="6" id="KW-1185">Reference proteome</keyword>
<accession>F9XQE6</accession>
<proteinExistence type="predicted"/>
<feature type="coiled-coil region" evidence="2">
    <location>
        <begin position="64"/>
        <end position="101"/>
    </location>
</feature>